<name>A0AAE0S6R8_9BIVA</name>
<feature type="non-terminal residue" evidence="1">
    <location>
        <position position="56"/>
    </location>
</feature>
<organism evidence="1 2">
    <name type="scientific">Potamilus streckersoni</name>
    <dbReference type="NCBI Taxonomy" id="2493646"/>
    <lineage>
        <taxon>Eukaryota</taxon>
        <taxon>Metazoa</taxon>
        <taxon>Spiralia</taxon>
        <taxon>Lophotrochozoa</taxon>
        <taxon>Mollusca</taxon>
        <taxon>Bivalvia</taxon>
        <taxon>Autobranchia</taxon>
        <taxon>Heteroconchia</taxon>
        <taxon>Palaeoheterodonta</taxon>
        <taxon>Unionida</taxon>
        <taxon>Unionoidea</taxon>
        <taxon>Unionidae</taxon>
        <taxon>Ambleminae</taxon>
        <taxon>Lampsilini</taxon>
        <taxon>Potamilus</taxon>
    </lineage>
</organism>
<comment type="caution">
    <text evidence="1">The sequence shown here is derived from an EMBL/GenBank/DDBJ whole genome shotgun (WGS) entry which is preliminary data.</text>
</comment>
<gene>
    <name evidence="1" type="ORF">CHS0354_038482</name>
</gene>
<evidence type="ECO:0000313" key="1">
    <source>
        <dbReference type="EMBL" id="KAK3585940.1"/>
    </source>
</evidence>
<reference evidence="1" key="3">
    <citation type="submission" date="2023-05" db="EMBL/GenBank/DDBJ databases">
        <authorList>
            <person name="Smith C.H."/>
        </authorList>
    </citation>
    <scope>NUCLEOTIDE SEQUENCE</scope>
    <source>
        <strain evidence="1">CHS0354</strain>
        <tissue evidence="1">Mantle</tissue>
    </source>
</reference>
<keyword evidence="2" id="KW-1185">Reference proteome</keyword>
<dbReference type="AlphaFoldDB" id="A0AAE0S6R8"/>
<reference evidence="1" key="2">
    <citation type="journal article" date="2021" name="Genome Biol. Evol.">
        <title>Developing a high-quality reference genome for a parasitic bivalve with doubly uniparental inheritance (Bivalvia: Unionida).</title>
        <authorList>
            <person name="Smith C.H."/>
        </authorList>
    </citation>
    <scope>NUCLEOTIDE SEQUENCE</scope>
    <source>
        <strain evidence="1">CHS0354</strain>
        <tissue evidence="1">Mantle</tissue>
    </source>
</reference>
<reference evidence="1" key="1">
    <citation type="journal article" date="2021" name="Genome Biol. Evol.">
        <title>A High-Quality Reference Genome for a Parasitic Bivalve with Doubly Uniparental Inheritance (Bivalvia: Unionida).</title>
        <authorList>
            <person name="Smith C.H."/>
        </authorList>
    </citation>
    <scope>NUCLEOTIDE SEQUENCE</scope>
    <source>
        <strain evidence="1">CHS0354</strain>
    </source>
</reference>
<dbReference type="Proteomes" id="UP001195483">
    <property type="component" value="Unassembled WGS sequence"/>
</dbReference>
<sequence>MTHQFPGMYAPSNPTFPQMAGGYWPGNAAMNYPYVATPPMNNPYGAPAPSCDNVVS</sequence>
<protein>
    <submittedName>
        <fullName evidence="1">Uncharacterized protein</fullName>
    </submittedName>
</protein>
<dbReference type="EMBL" id="JAEAOA010002240">
    <property type="protein sequence ID" value="KAK3585940.1"/>
    <property type="molecule type" value="Genomic_DNA"/>
</dbReference>
<accession>A0AAE0S6R8</accession>
<evidence type="ECO:0000313" key="2">
    <source>
        <dbReference type="Proteomes" id="UP001195483"/>
    </source>
</evidence>
<proteinExistence type="predicted"/>